<dbReference type="EMBL" id="LNYJ01000011">
    <property type="protein sequence ID" value="KTD16469.1"/>
    <property type="molecule type" value="Genomic_DNA"/>
</dbReference>
<dbReference type="HAMAP" id="MF_00724">
    <property type="entry name" value="FliE"/>
    <property type="match status" value="1"/>
</dbReference>
<dbReference type="OrthoDB" id="8909229at2"/>
<dbReference type="NCBIfam" id="TIGR00205">
    <property type="entry name" value="fliE"/>
    <property type="match status" value="1"/>
</dbReference>
<evidence type="ECO:0000256" key="3">
    <source>
        <dbReference type="ARBA" id="ARBA00018024"/>
    </source>
</evidence>
<comment type="caution">
    <text evidence="6">The sequence shown here is derived from an EMBL/GenBank/DDBJ whole genome shotgun (WGS) entry which is preliminary data.</text>
</comment>
<evidence type="ECO:0000256" key="4">
    <source>
        <dbReference type="ARBA" id="ARBA00023143"/>
    </source>
</evidence>
<dbReference type="Pfam" id="PF02049">
    <property type="entry name" value="FliE"/>
    <property type="match status" value="1"/>
</dbReference>
<keyword evidence="7" id="KW-1185">Reference proteome</keyword>
<accession>A0A0W0V8K6</accession>
<dbReference type="GO" id="GO:0009425">
    <property type="term" value="C:bacterial-type flagellum basal body"/>
    <property type="evidence" value="ECO:0007669"/>
    <property type="project" value="UniProtKB-SubCell"/>
</dbReference>
<dbReference type="PANTHER" id="PTHR34653:SF1">
    <property type="entry name" value="FLAGELLAR HOOK-BASAL BODY COMPLEX PROTEIN FLIE"/>
    <property type="match status" value="1"/>
</dbReference>
<evidence type="ECO:0000256" key="5">
    <source>
        <dbReference type="HAMAP-Rule" id="MF_00724"/>
    </source>
</evidence>
<protein>
    <recommendedName>
        <fullName evidence="3 5">Flagellar hook-basal body complex protein FliE</fullName>
    </recommendedName>
</protein>
<dbReference type="Proteomes" id="UP000055035">
    <property type="component" value="Unassembled WGS sequence"/>
</dbReference>
<dbReference type="InterPro" id="IPR001624">
    <property type="entry name" value="FliE"/>
</dbReference>
<dbReference type="PRINTS" id="PR01006">
    <property type="entry name" value="FLGHOOKFLIE"/>
</dbReference>
<evidence type="ECO:0000313" key="6">
    <source>
        <dbReference type="EMBL" id="KTD16469.1"/>
    </source>
</evidence>
<gene>
    <name evidence="5 6" type="primary">fliE</name>
    <name evidence="6" type="ORF">Ljor_0775</name>
</gene>
<comment type="similarity">
    <text evidence="2 5">Belongs to the FliE family.</text>
</comment>
<reference evidence="6 7" key="1">
    <citation type="submission" date="2015-11" db="EMBL/GenBank/DDBJ databases">
        <title>Genomic analysis of 38 Legionella species identifies large and diverse effector repertoires.</title>
        <authorList>
            <person name="Burstein D."/>
            <person name="Amaro F."/>
            <person name="Zusman T."/>
            <person name="Lifshitz Z."/>
            <person name="Cohen O."/>
            <person name="Gilbert J.A."/>
            <person name="Pupko T."/>
            <person name="Shuman H.A."/>
            <person name="Segal G."/>
        </authorList>
    </citation>
    <scope>NUCLEOTIDE SEQUENCE [LARGE SCALE GENOMIC DNA]</scope>
    <source>
        <strain evidence="6 7">BL-540</strain>
    </source>
</reference>
<dbReference type="PANTHER" id="PTHR34653">
    <property type="match status" value="1"/>
</dbReference>
<name>A0A0W0V8K6_9GAMM</name>
<dbReference type="AlphaFoldDB" id="A0A0W0V8K6"/>
<keyword evidence="6" id="KW-0966">Cell projection</keyword>
<keyword evidence="6" id="KW-0282">Flagellum</keyword>
<evidence type="ECO:0000256" key="2">
    <source>
        <dbReference type="ARBA" id="ARBA00009272"/>
    </source>
</evidence>
<dbReference type="GO" id="GO:0005198">
    <property type="term" value="F:structural molecule activity"/>
    <property type="evidence" value="ECO:0007669"/>
    <property type="project" value="UniProtKB-UniRule"/>
</dbReference>
<dbReference type="STRING" id="456.Ljor_0775"/>
<dbReference type="GO" id="GO:0071973">
    <property type="term" value="P:bacterial-type flagellum-dependent cell motility"/>
    <property type="evidence" value="ECO:0007669"/>
    <property type="project" value="InterPro"/>
</dbReference>
<dbReference type="PATRIC" id="fig|456.5.peg.821"/>
<sequence>MSEINTASVLNQLRVLAAKAEGSSVEFNSPGTAFSDYLHNALGEVNHLQQGADNLKTRFELGDKSVGVGEVMVAAQKSSLAFEATLRVRNKLVQAYQDIMNMPV</sequence>
<evidence type="ECO:0000256" key="1">
    <source>
        <dbReference type="ARBA" id="ARBA00004117"/>
    </source>
</evidence>
<dbReference type="RefSeq" id="WP_058470322.1">
    <property type="nucleotide sequence ID" value="NZ_CAAAIC010000002.1"/>
</dbReference>
<proteinExistence type="inferred from homology"/>
<keyword evidence="6" id="KW-0969">Cilium</keyword>
<comment type="subcellular location">
    <subcellularLocation>
        <location evidence="1 5">Bacterial flagellum basal body</location>
    </subcellularLocation>
</comment>
<dbReference type="GO" id="GO:0003774">
    <property type="term" value="F:cytoskeletal motor activity"/>
    <property type="evidence" value="ECO:0007669"/>
    <property type="project" value="InterPro"/>
</dbReference>
<organism evidence="6 7">
    <name type="scientific">Legionella jordanis</name>
    <dbReference type="NCBI Taxonomy" id="456"/>
    <lineage>
        <taxon>Bacteria</taxon>
        <taxon>Pseudomonadati</taxon>
        <taxon>Pseudomonadota</taxon>
        <taxon>Gammaproteobacteria</taxon>
        <taxon>Legionellales</taxon>
        <taxon>Legionellaceae</taxon>
        <taxon>Legionella</taxon>
    </lineage>
</organism>
<keyword evidence="4 5" id="KW-0975">Bacterial flagellum</keyword>
<evidence type="ECO:0000313" key="7">
    <source>
        <dbReference type="Proteomes" id="UP000055035"/>
    </source>
</evidence>